<dbReference type="EMBL" id="JABEYC010000046">
    <property type="protein sequence ID" value="KAF4983840.1"/>
    <property type="molecule type" value="Genomic_DNA"/>
</dbReference>
<evidence type="ECO:0000313" key="2">
    <source>
        <dbReference type="Proteomes" id="UP000635477"/>
    </source>
</evidence>
<organism evidence="1 2">
    <name type="scientific">Fusarium zealandicum</name>
    <dbReference type="NCBI Taxonomy" id="1053134"/>
    <lineage>
        <taxon>Eukaryota</taxon>
        <taxon>Fungi</taxon>
        <taxon>Dikarya</taxon>
        <taxon>Ascomycota</taxon>
        <taxon>Pezizomycotina</taxon>
        <taxon>Sordariomycetes</taxon>
        <taxon>Hypocreomycetidae</taxon>
        <taxon>Hypocreales</taxon>
        <taxon>Nectriaceae</taxon>
        <taxon>Fusarium</taxon>
        <taxon>Fusarium staphyleae species complex</taxon>
    </lineage>
</organism>
<dbReference type="OrthoDB" id="2679825at2759"/>
<evidence type="ECO:0000313" key="1">
    <source>
        <dbReference type="EMBL" id="KAF4983840.1"/>
    </source>
</evidence>
<name>A0A8H4UU54_9HYPO</name>
<sequence length="164" mass="18384">MPRLEDTYHWALIVGPKKESENSHGKRFHAKESLGLVGSPPTVHPVWQYEELDIGMAPTSMLLVRVVVGRVKSMSRLRSAFESVPVRGHVENWNCVEWVKEALLCAIQDGGALGASVKHWEPVRDAAMWYVKAKTTAHRFDGTGHYDLAKVPTWDMLDGVELVP</sequence>
<dbReference type="Pfam" id="PF21858">
    <property type="entry name" value="DUF6914"/>
    <property type="match status" value="1"/>
</dbReference>
<accession>A0A8H4UU54</accession>
<dbReference type="AlphaFoldDB" id="A0A8H4UU54"/>
<protein>
    <submittedName>
        <fullName evidence="1">Uncharacterized protein</fullName>
    </submittedName>
</protein>
<proteinExistence type="predicted"/>
<keyword evidence="2" id="KW-1185">Reference proteome</keyword>
<gene>
    <name evidence="1" type="ORF">FZEAL_846</name>
</gene>
<reference evidence="1" key="1">
    <citation type="journal article" date="2020" name="BMC Genomics">
        <title>Correction to: Identification and distribution of gene clusters required for synthesis of sphingolipid metabolism inhibitors in diverse species of the filamentous fungus Fusarium.</title>
        <authorList>
            <person name="Kim H.S."/>
            <person name="Lohmar J.M."/>
            <person name="Busman M."/>
            <person name="Brown D.W."/>
            <person name="Naumann T.A."/>
            <person name="Divon H.H."/>
            <person name="Lysoe E."/>
            <person name="Uhlig S."/>
            <person name="Proctor R.H."/>
        </authorList>
    </citation>
    <scope>NUCLEOTIDE SEQUENCE</scope>
    <source>
        <strain evidence="1">NRRL 22465</strain>
    </source>
</reference>
<reference evidence="1" key="2">
    <citation type="submission" date="2020-05" db="EMBL/GenBank/DDBJ databases">
        <authorList>
            <person name="Kim H.-S."/>
            <person name="Proctor R.H."/>
            <person name="Brown D.W."/>
        </authorList>
    </citation>
    <scope>NUCLEOTIDE SEQUENCE</scope>
    <source>
        <strain evidence="1">NRRL 22465</strain>
    </source>
</reference>
<dbReference type="Proteomes" id="UP000635477">
    <property type="component" value="Unassembled WGS sequence"/>
</dbReference>
<dbReference type="InterPro" id="IPR054208">
    <property type="entry name" value="DUF6914"/>
</dbReference>
<comment type="caution">
    <text evidence="1">The sequence shown here is derived from an EMBL/GenBank/DDBJ whole genome shotgun (WGS) entry which is preliminary data.</text>
</comment>